<feature type="binding site" evidence="7">
    <location>
        <begin position="151"/>
        <end position="154"/>
    </location>
    <ligand>
        <name>substrate</name>
    </ligand>
</feature>
<comment type="caution">
    <text evidence="9">The sequence shown here is derived from an EMBL/GenBank/DDBJ whole genome shotgun (WGS) entry which is preliminary data.</text>
</comment>
<accession>A0ABV7YX23</accession>
<feature type="active site" description="Proton acceptor" evidence="7">
    <location>
        <position position="71"/>
    </location>
</feature>
<gene>
    <name evidence="9" type="primary">rdgB</name>
    <name evidence="9" type="ORF">ACFOOI_13610</name>
</gene>
<feature type="binding site" evidence="7">
    <location>
        <begin position="179"/>
        <end position="180"/>
    </location>
    <ligand>
        <name>substrate</name>
    </ligand>
</feature>
<evidence type="ECO:0000256" key="1">
    <source>
        <dbReference type="ARBA" id="ARBA00008023"/>
    </source>
</evidence>
<dbReference type="InterPro" id="IPR020922">
    <property type="entry name" value="dITP/XTP_pyrophosphatase"/>
</dbReference>
<comment type="catalytic activity">
    <reaction evidence="7">
        <text>dITP + H2O = dIMP + diphosphate + H(+)</text>
        <dbReference type="Rhea" id="RHEA:28342"/>
        <dbReference type="ChEBI" id="CHEBI:15377"/>
        <dbReference type="ChEBI" id="CHEBI:15378"/>
        <dbReference type="ChEBI" id="CHEBI:33019"/>
        <dbReference type="ChEBI" id="CHEBI:61194"/>
        <dbReference type="ChEBI" id="CHEBI:61382"/>
        <dbReference type="EC" id="3.6.1.66"/>
    </reaction>
</comment>
<keyword evidence="6 7" id="KW-0546">Nucleotide metabolism</keyword>
<dbReference type="SUPFAM" id="SSF52972">
    <property type="entry name" value="ITPase-like"/>
    <property type="match status" value="1"/>
</dbReference>
<dbReference type="NCBIfam" id="TIGR00042">
    <property type="entry name" value="RdgB/HAM1 family non-canonical purine NTP pyrophosphatase"/>
    <property type="match status" value="1"/>
</dbReference>
<evidence type="ECO:0000256" key="7">
    <source>
        <dbReference type="HAMAP-Rule" id="MF_01405"/>
    </source>
</evidence>
<dbReference type="GO" id="GO:0036220">
    <property type="term" value="F:ITP diphosphatase activity"/>
    <property type="evidence" value="ECO:0007669"/>
    <property type="project" value="UniProtKB-EC"/>
</dbReference>
<reference evidence="10" key="1">
    <citation type="journal article" date="2019" name="Int. J. Syst. Evol. Microbiol.">
        <title>The Global Catalogue of Microorganisms (GCM) 10K type strain sequencing project: providing services to taxonomists for standard genome sequencing and annotation.</title>
        <authorList>
            <consortium name="The Broad Institute Genomics Platform"/>
            <consortium name="The Broad Institute Genome Sequencing Center for Infectious Disease"/>
            <person name="Wu L."/>
            <person name="Ma J."/>
        </authorList>
    </citation>
    <scope>NUCLEOTIDE SEQUENCE [LARGE SCALE GENOMIC DNA]</scope>
    <source>
        <strain evidence="10">CECT 7956</strain>
    </source>
</reference>
<evidence type="ECO:0000256" key="8">
    <source>
        <dbReference type="RuleBase" id="RU003781"/>
    </source>
</evidence>
<sequence>MSKTTICVASNNTHKIEELQQMLGAQFDLKTMAEIGCHDEIEEYGTTFQQNSQIKAEYIFQKYALNVIADDSGLEVEYLDNKPGVYSARYAGEPTNHAANIQKLLQELGDASNRNAAFKTVITLILDGNTYFFEGEIKGTITKELKGEGGFGYDPVFVSEGFEKTFAELGSEIKNSVSHRGRAIAKMLDFLQKK</sequence>
<comment type="catalytic activity">
    <reaction evidence="7">
        <text>XTP + H2O = XMP + diphosphate + H(+)</text>
        <dbReference type="Rhea" id="RHEA:28610"/>
        <dbReference type="ChEBI" id="CHEBI:15377"/>
        <dbReference type="ChEBI" id="CHEBI:15378"/>
        <dbReference type="ChEBI" id="CHEBI:33019"/>
        <dbReference type="ChEBI" id="CHEBI:57464"/>
        <dbReference type="ChEBI" id="CHEBI:61314"/>
        <dbReference type="EC" id="3.6.1.66"/>
    </reaction>
</comment>
<name>A0ABV7YX23_9BACT</name>
<keyword evidence="2 7" id="KW-0479">Metal-binding</keyword>
<dbReference type="PANTHER" id="PTHR11067">
    <property type="entry name" value="INOSINE TRIPHOSPHATE PYROPHOSPHATASE/HAM1 PROTEIN"/>
    <property type="match status" value="1"/>
</dbReference>
<keyword evidence="4 7" id="KW-0378">Hydrolase</keyword>
<evidence type="ECO:0000256" key="2">
    <source>
        <dbReference type="ARBA" id="ARBA00022723"/>
    </source>
</evidence>
<comment type="function">
    <text evidence="7">Pyrophosphatase that catalyzes the hydrolysis of nucleoside triphosphates to their monophosphate derivatives, with a high preference for the non-canonical purine nucleotides XTP (xanthosine triphosphate), dITP (deoxyinosine triphosphate) and ITP. Seems to function as a house-cleaning enzyme that removes non-canonical purine nucleotides from the nucleotide pool, thus preventing their incorporation into DNA/RNA and avoiding chromosomal lesions.</text>
</comment>
<evidence type="ECO:0000256" key="6">
    <source>
        <dbReference type="ARBA" id="ARBA00023080"/>
    </source>
</evidence>
<evidence type="ECO:0000256" key="4">
    <source>
        <dbReference type="ARBA" id="ARBA00022801"/>
    </source>
</evidence>
<dbReference type="RefSeq" id="WP_379838533.1">
    <property type="nucleotide sequence ID" value="NZ_JBHRYQ010000001.1"/>
</dbReference>
<keyword evidence="3 7" id="KW-0547">Nucleotide-binding</keyword>
<comment type="cofactor">
    <cofactor evidence="7">
        <name>Mg(2+)</name>
        <dbReference type="ChEBI" id="CHEBI:18420"/>
    </cofactor>
    <text evidence="7">Binds 1 Mg(2+) ion per subunit.</text>
</comment>
<dbReference type="PANTHER" id="PTHR11067:SF9">
    <property type="entry name" value="INOSINE TRIPHOSPHATE PYROPHOSPHATASE"/>
    <property type="match status" value="1"/>
</dbReference>
<dbReference type="Pfam" id="PF01725">
    <property type="entry name" value="Ham1p_like"/>
    <property type="match status" value="1"/>
</dbReference>
<keyword evidence="5 7" id="KW-0460">Magnesium</keyword>
<feature type="binding site" evidence="7">
    <location>
        <position position="174"/>
    </location>
    <ligand>
        <name>substrate</name>
    </ligand>
</feature>
<dbReference type="HAMAP" id="MF_01405">
    <property type="entry name" value="Non_canon_purine_NTPase"/>
    <property type="match status" value="1"/>
</dbReference>
<feature type="binding site" evidence="7">
    <location>
        <position position="72"/>
    </location>
    <ligand>
        <name>substrate</name>
    </ligand>
</feature>
<protein>
    <recommendedName>
        <fullName evidence="7">dITP/XTP pyrophosphatase</fullName>
        <ecNumber evidence="7">3.6.1.66</ecNumber>
    </recommendedName>
    <alternativeName>
        <fullName evidence="7">Non-canonical purine NTP pyrophosphatase</fullName>
    </alternativeName>
    <alternativeName>
        <fullName evidence="7">Non-standard purine NTP pyrophosphatase</fullName>
    </alternativeName>
    <alternativeName>
        <fullName evidence="7">Nucleoside-triphosphate diphosphatase</fullName>
    </alternativeName>
    <alternativeName>
        <fullName evidence="7">Nucleoside-triphosphate pyrophosphatase</fullName>
        <shortName evidence="7">NTPase</shortName>
    </alternativeName>
</protein>
<evidence type="ECO:0000313" key="9">
    <source>
        <dbReference type="EMBL" id="MFC3811694.1"/>
    </source>
</evidence>
<comment type="catalytic activity">
    <reaction evidence="7">
        <text>ITP + H2O = IMP + diphosphate + H(+)</text>
        <dbReference type="Rhea" id="RHEA:29399"/>
        <dbReference type="ChEBI" id="CHEBI:15377"/>
        <dbReference type="ChEBI" id="CHEBI:15378"/>
        <dbReference type="ChEBI" id="CHEBI:33019"/>
        <dbReference type="ChEBI" id="CHEBI:58053"/>
        <dbReference type="ChEBI" id="CHEBI:61402"/>
        <dbReference type="EC" id="3.6.1.66"/>
    </reaction>
</comment>
<organism evidence="9 10">
    <name type="scientific">Lacihabitans lacunae</name>
    <dbReference type="NCBI Taxonomy" id="1028214"/>
    <lineage>
        <taxon>Bacteria</taxon>
        <taxon>Pseudomonadati</taxon>
        <taxon>Bacteroidota</taxon>
        <taxon>Cytophagia</taxon>
        <taxon>Cytophagales</taxon>
        <taxon>Leadbetterellaceae</taxon>
        <taxon>Lacihabitans</taxon>
    </lineage>
</organism>
<feature type="binding site" evidence="7">
    <location>
        <begin position="10"/>
        <end position="15"/>
    </location>
    <ligand>
        <name>substrate</name>
    </ligand>
</feature>
<dbReference type="EMBL" id="JBHRYQ010000001">
    <property type="protein sequence ID" value="MFC3811694.1"/>
    <property type="molecule type" value="Genomic_DNA"/>
</dbReference>
<feature type="binding site" evidence="7">
    <location>
        <position position="71"/>
    </location>
    <ligand>
        <name>Mg(2+)</name>
        <dbReference type="ChEBI" id="CHEBI:18420"/>
    </ligand>
</feature>
<evidence type="ECO:0000313" key="10">
    <source>
        <dbReference type="Proteomes" id="UP001595616"/>
    </source>
</evidence>
<evidence type="ECO:0000256" key="5">
    <source>
        <dbReference type="ARBA" id="ARBA00022842"/>
    </source>
</evidence>
<keyword evidence="10" id="KW-1185">Reference proteome</keyword>
<proteinExistence type="inferred from homology"/>
<dbReference type="CDD" id="cd00515">
    <property type="entry name" value="HAM1"/>
    <property type="match status" value="1"/>
</dbReference>
<comment type="subunit">
    <text evidence="7">Homodimer.</text>
</comment>
<dbReference type="Proteomes" id="UP001595616">
    <property type="component" value="Unassembled WGS sequence"/>
</dbReference>
<dbReference type="Gene3D" id="3.90.950.10">
    <property type="match status" value="1"/>
</dbReference>
<evidence type="ECO:0000256" key="3">
    <source>
        <dbReference type="ARBA" id="ARBA00022741"/>
    </source>
</evidence>
<dbReference type="InterPro" id="IPR002637">
    <property type="entry name" value="RdgB/HAM1"/>
</dbReference>
<comment type="similarity">
    <text evidence="1 7 8">Belongs to the HAM1 NTPase family.</text>
</comment>
<feature type="binding site" evidence="7">
    <location>
        <position position="42"/>
    </location>
    <ligand>
        <name>Mg(2+)</name>
        <dbReference type="ChEBI" id="CHEBI:18420"/>
    </ligand>
</feature>
<dbReference type="EC" id="3.6.1.66" evidence="7"/>
<dbReference type="InterPro" id="IPR029001">
    <property type="entry name" value="ITPase-like_fam"/>
</dbReference>